<dbReference type="AlphaFoldDB" id="K0T8J9"/>
<accession>K0T8J9</accession>
<organism evidence="2 3">
    <name type="scientific">Thalassiosira oceanica</name>
    <name type="common">Marine diatom</name>
    <dbReference type="NCBI Taxonomy" id="159749"/>
    <lineage>
        <taxon>Eukaryota</taxon>
        <taxon>Sar</taxon>
        <taxon>Stramenopiles</taxon>
        <taxon>Ochrophyta</taxon>
        <taxon>Bacillariophyta</taxon>
        <taxon>Coscinodiscophyceae</taxon>
        <taxon>Thalassiosirophycidae</taxon>
        <taxon>Thalassiosirales</taxon>
        <taxon>Thalassiosiraceae</taxon>
        <taxon>Thalassiosira</taxon>
    </lineage>
</organism>
<comment type="caution">
    <text evidence="2">The sequence shown here is derived from an EMBL/GenBank/DDBJ whole genome shotgun (WGS) entry which is preliminary data.</text>
</comment>
<evidence type="ECO:0000313" key="3">
    <source>
        <dbReference type="Proteomes" id="UP000266841"/>
    </source>
</evidence>
<name>K0T8J9_THAOC</name>
<sequence>MPMIVVLEGGGTGLAGSRIGPWKIFRSSGLAYASFTAAEQVSTEASAGEIIGPNKLRLVSAWFPPFLARGAEGRGGRGRGSEGTAVRNGRGCKSQAQSEELRGV</sequence>
<dbReference type="Proteomes" id="UP000266841">
    <property type="component" value="Unassembled WGS sequence"/>
</dbReference>
<evidence type="ECO:0000313" key="2">
    <source>
        <dbReference type="EMBL" id="EJK73439.1"/>
    </source>
</evidence>
<gene>
    <name evidence="2" type="ORF">THAOC_04935</name>
</gene>
<proteinExistence type="predicted"/>
<feature type="non-terminal residue" evidence="2">
    <location>
        <position position="104"/>
    </location>
</feature>
<evidence type="ECO:0000256" key="1">
    <source>
        <dbReference type="SAM" id="MobiDB-lite"/>
    </source>
</evidence>
<protein>
    <submittedName>
        <fullName evidence="2">Uncharacterized protein</fullName>
    </submittedName>
</protein>
<dbReference type="EMBL" id="AGNL01004497">
    <property type="protein sequence ID" value="EJK73439.1"/>
    <property type="molecule type" value="Genomic_DNA"/>
</dbReference>
<reference evidence="2 3" key="1">
    <citation type="journal article" date="2012" name="Genome Biol.">
        <title>Genome and low-iron response of an oceanic diatom adapted to chronic iron limitation.</title>
        <authorList>
            <person name="Lommer M."/>
            <person name="Specht M."/>
            <person name="Roy A.S."/>
            <person name="Kraemer L."/>
            <person name="Andreson R."/>
            <person name="Gutowska M.A."/>
            <person name="Wolf J."/>
            <person name="Bergner S.V."/>
            <person name="Schilhabel M.B."/>
            <person name="Klostermeier U.C."/>
            <person name="Beiko R.G."/>
            <person name="Rosenstiel P."/>
            <person name="Hippler M."/>
            <person name="Laroche J."/>
        </authorList>
    </citation>
    <scope>NUCLEOTIDE SEQUENCE [LARGE SCALE GENOMIC DNA]</scope>
    <source>
        <strain evidence="2 3">CCMP1005</strain>
    </source>
</reference>
<keyword evidence="3" id="KW-1185">Reference proteome</keyword>
<feature type="region of interest" description="Disordered" evidence="1">
    <location>
        <begin position="71"/>
        <end position="104"/>
    </location>
</feature>